<dbReference type="EC" id="2.7.11.1" evidence="1"/>
<evidence type="ECO:0000313" key="11">
    <source>
        <dbReference type="EMBL" id="SDS29820.1"/>
    </source>
</evidence>
<evidence type="ECO:0000259" key="10">
    <source>
        <dbReference type="PROSITE" id="PS50011"/>
    </source>
</evidence>
<accession>A0A1H1R2G4</accession>
<dbReference type="InterPro" id="IPR017441">
    <property type="entry name" value="Protein_kinase_ATP_BS"/>
</dbReference>
<keyword evidence="3" id="KW-0808">Transferase</keyword>
<dbReference type="RefSeq" id="WP_091728092.1">
    <property type="nucleotide sequence ID" value="NZ_LT629757.1"/>
</dbReference>
<evidence type="ECO:0000256" key="3">
    <source>
        <dbReference type="ARBA" id="ARBA00022679"/>
    </source>
</evidence>
<dbReference type="Pfam" id="PF00069">
    <property type="entry name" value="Pkinase"/>
    <property type="match status" value="1"/>
</dbReference>
<feature type="region of interest" description="Disordered" evidence="8">
    <location>
        <begin position="264"/>
        <end position="297"/>
    </location>
</feature>
<keyword evidence="12" id="KW-1185">Reference proteome</keyword>
<dbReference type="InterPro" id="IPR008271">
    <property type="entry name" value="Ser/Thr_kinase_AS"/>
</dbReference>
<evidence type="ECO:0000313" key="12">
    <source>
        <dbReference type="Proteomes" id="UP000198859"/>
    </source>
</evidence>
<dbReference type="CDD" id="cd14014">
    <property type="entry name" value="STKc_PknB_like"/>
    <property type="match status" value="1"/>
</dbReference>
<dbReference type="Gene3D" id="1.10.510.10">
    <property type="entry name" value="Transferase(Phosphotransferase) domain 1"/>
    <property type="match status" value="1"/>
</dbReference>
<name>A0A1H1R2G4_9ACTN</name>
<evidence type="ECO:0000256" key="4">
    <source>
        <dbReference type="ARBA" id="ARBA00022741"/>
    </source>
</evidence>
<dbReference type="InterPro" id="IPR011009">
    <property type="entry name" value="Kinase-like_dom_sf"/>
</dbReference>
<gene>
    <name evidence="11" type="ORF">SAMN04488570_1570</name>
</gene>
<dbReference type="STRING" id="642780.SAMN04488570_1570"/>
<keyword evidence="4 7" id="KW-0547">Nucleotide-binding</keyword>
<feature type="binding site" evidence="7">
    <location>
        <position position="35"/>
    </location>
    <ligand>
        <name>ATP</name>
        <dbReference type="ChEBI" id="CHEBI:30616"/>
    </ligand>
</feature>
<reference evidence="12" key="1">
    <citation type="submission" date="2016-10" db="EMBL/GenBank/DDBJ databases">
        <authorList>
            <person name="Varghese N."/>
            <person name="Submissions S."/>
        </authorList>
    </citation>
    <scope>NUCLEOTIDE SEQUENCE [LARGE SCALE GENOMIC DNA]</scope>
    <source>
        <strain evidence="12">DSM 22127</strain>
    </source>
</reference>
<feature type="compositionally biased region" description="Low complexity" evidence="8">
    <location>
        <begin position="266"/>
        <end position="282"/>
    </location>
</feature>
<keyword evidence="2 11" id="KW-0723">Serine/threonine-protein kinase</keyword>
<protein>
    <recommendedName>
        <fullName evidence="1">non-specific serine/threonine protein kinase</fullName>
        <ecNumber evidence="1">2.7.11.1</ecNumber>
    </recommendedName>
</protein>
<keyword evidence="9" id="KW-0472">Membrane</keyword>
<keyword evidence="5 11" id="KW-0418">Kinase</keyword>
<evidence type="ECO:0000256" key="1">
    <source>
        <dbReference type="ARBA" id="ARBA00012513"/>
    </source>
</evidence>
<feature type="compositionally biased region" description="Gly residues" evidence="8">
    <location>
        <begin position="329"/>
        <end position="338"/>
    </location>
</feature>
<evidence type="ECO:0000256" key="6">
    <source>
        <dbReference type="ARBA" id="ARBA00022840"/>
    </source>
</evidence>
<feature type="compositionally biased region" description="Low complexity" evidence="8">
    <location>
        <begin position="339"/>
        <end position="376"/>
    </location>
</feature>
<dbReference type="PROSITE" id="PS00108">
    <property type="entry name" value="PROTEIN_KINASE_ST"/>
    <property type="match status" value="1"/>
</dbReference>
<dbReference type="PANTHER" id="PTHR43289:SF6">
    <property type="entry name" value="SERINE_THREONINE-PROTEIN KINASE NEKL-3"/>
    <property type="match status" value="1"/>
</dbReference>
<dbReference type="GO" id="GO:0004674">
    <property type="term" value="F:protein serine/threonine kinase activity"/>
    <property type="evidence" value="ECO:0007669"/>
    <property type="project" value="UniProtKB-KW"/>
</dbReference>
<evidence type="ECO:0000256" key="5">
    <source>
        <dbReference type="ARBA" id="ARBA00022777"/>
    </source>
</evidence>
<evidence type="ECO:0000256" key="9">
    <source>
        <dbReference type="SAM" id="Phobius"/>
    </source>
</evidence>
<keyword evidence="9" id="KW-1133">Transmembrane helix</keyword>
<dbReference type="PROSITE" id="PS50011">
    <property type="entry name" value="PROTEIN_KINASE_DOM"/>
    <property type="match status" value="1"/>
</dbReference>
<dbReference type="SMART" id="SM00220">
    <property type="entry name" value="S_TKc"/>
    <property type="match status" value="1"/>
</dbReference>
<dbReference type="EMBL" id="LT629757">
    <property type="protein sequence ID" value="SDS29820.1"/>
    <property type="molecule type" value="Genomic_DNA"/>
</dbReference>
<keyword evidence="9" id="KW-0812">Transmembrane</keyword>
<proteinExistence type="predicted"/>
<dbReference type="PANTHER" id="PTHR43289">
    <property type="entry name" value="MITOGEN-ACTIVATED PROTEIN KINASE KINASE KINASE 20-RELATED"/>
    <property type="match status" value="1"/>
</dbReference>
<dbReference type="SUPFAM" id="SSF56112">
    <property type="entry name" value="Protein kinase-like (PK-like)"/>
    <property type="match status" value="1"/>
</dbReference>
<dbReference type="OrthoDB" id="9762169at2"/>
<dbReference type="GO" id="GO:0005524">
    <property type="term" value="F:ATP binding"/>
    <property type="evidence" value="ECO:0007669"/>
    <property type="project" value="UniProtKB-UniRule"/>
</dbReference>
<organism evidence="11 12">
    <name type="scientific">Nocardioides scoriae</name>
    <dbReference type="NCBI Taxonomy" id="642780"/>
    <lineage>
        <taxon>Bacteria</taxon>
        <taxon>Bacillati</taxon>
        <taxon>Actinomycetota</taxon>
        <taxon>Actinomycetes</taxon>
        <taxon>Propionibacteriales</taxon>
        <taxon>Nocardioidaceae</taxon>
        <taxon>Nocardioides</taxon>
    </lineage>
</organism>
<dbReference type="PROSITE" id="PS00107">
    <property type="entry name" value="PROTEIN_KINASE_ATP"/>
    <property type="match status" value="1"/>
</dbReference>
<dbReference type="InterPro" id="IPR000719">
    <property type="entry name" value="Prot_kinase_dom"/>
</dbReference>
<dbReference type="AlphaFoldDB" id="A0A1H1R2G4"/>
<feature type="transmembrane region" description="Helical" evidence="9">
    <location>
        <begin position="303"/>
        <end position="324"/>
    </location>
</feature>
<sequence length="481" mass="50936">MIAGRYSRDREIGRGGSGVVWLGRDELLGRQVALKRIGLLPGADVTDLARAEREARLSARLAHRHVVSVFDVVVDPETQDRWLVMEYVDGLTLGEVVRRQGPLSPDEAAPLLLQAADALAAAHEVGITHRDVKPSNILVDRSWQVRLTDFGIARITSDPALTQTGMVTGSPAYLAPEIATGGRGDQSGDVWSLGATAYYLLAGRTPYDMGENVLAGLYRMVHEEPPRLDDAGWLAPLLEGTMVRDPEQRWTMAQVRDFLADPQHRAPAVASAPSSAAASEAPTTLLQRPAGRPAHRTSRRRPLALLLGVAAAVLLVVGLVAWVATRGGSDGGSDGGAASGEPSASGSAGASGSPSASASASPSASPSATPSTAAPTAAGMEAFIRDYVRATGEDPARSWQMLTPKFQRESGGFDTYRSFWDAATNGRVLSIQANPEDLSVSYQVRFDDFDNGPGPTVLDLAYDDGTYRIDGERTQGFTPAG</sequence>
<evidence type="ECO:0000256" key="2">
    <source>
        <dbReference type="ARBA" id="ARBA00022527"/>
    </source>
</evidence>
<feature type="region of interest" description="Disordered" evidence="8">
    <location>
        <begin position="329"/>
        <end position="376"/>
    </location>
</feature>
<dbReference type="Proteomes" id="UP000198859">
    <property type="component" value="Chromosome I"/>
</dbReference>
<dbReference type="Gene3D" id="3.30.200.20">
    <property type="entry name" value="Phosphorylase Kinase, domain 1"/>
    <property type="match status" value="1"/>
</dbReference>
<keyword evidence="6 7" id="KW-0067">ATP-binding</keyword>
<evidence type="ECO:0000256" key="7">
    <source>
        <dbReference type="PROSITE-ProRule" id="PRU10141"/>
    </source>
</evidence>
<feature type="domain" description="Protein kinase" evidence="10">
    <location>
        <begin position="6"/>
        <end position="259"/>
    </location>
</feature>
<evidence type="ECO:0000256" key="8">
    <source>
        <dbReference type="SAM" id="MobiDB-lite"/>
    </source>
</evidence>